<dbReference type="HOGENOM" id="CLU_737867_0_0_1"/>
<protein>
    <submittedName>
        <fullName evidence="2">Uncharacterized protein</fullName>
    </submittedName>
</protein>
<dbReference type="RefSeq" id="XP_014566082.1">
    <property type="nucleotide sequence ID" value="XM_014710596.1"/>
</dbReference>
<name>G7DS94_MIXOS</name>
<dbReference type="EMBL" id="BABT02000004">
    <property type="protein sequence ID" value="GAA93454.1"/>
    <property type="molecule type" value="Genomic_DNA"/>
</dbReference>
<accession>G7DS94</accession>
<dbReference type="Proteomes" id="UP000009131">
    <property type="component" value="Unassembled WGS sequence"/>
</dbReference>
<evidence type="ECO:0000313" key="3">
    <source>
        <dbReference type="Proteomes" id="UP000009131"/>
    </source>
</evidence>
<reference evidence="2 3" key="1">
    <citation type="journal article" date="2011" name="J. Gen. Appl. Microbiol.">
        <title>Draft genome sequencing of the enigmatic basidiomycete Mixia osmundae.</title>
        <authorList>
            <person name="Nishida H."/>
            <person name="Nagatsuka Y."/>
            <person name="Sugiyama J."/>
        </authorList>
    </citation>
    <scope>NUCLEOTIDE SEQUENCE [LARGE SCALE GENOMIC DNA]</scope>
    <source>
        <strain evidence="3">CBS 9802 / IAM 14324 / JCM 22182 / KY 12970</strain>
    </source>
</reference>
<proteinExistence type="predicted"/>
<dbReference type="InParanoid" id="G7DS94"/>
<organism evidence="2 3">
    <name type="scientific">Mixia osmundae (strain CBS 9802 / IAM 14324 / JCM 22182 / KY 12970)</name>
    <dbReference type="NCBI Taxonomy" id="764103"/>
    <lineage>
        <taxon>Eukaryota</taxon>
        <taxon>Fungi</taxon>
        <taxon>Dikarya</taxon>
        <taxon>Basidiomycota</taxon>
        <taxon>Pucciniomycotina</taxon>
        <taxon>Mixiomycetes</taxon>
        <taxon>Mixiales</taxon>
        <taxon>Mixiaceae</taxon>
        <taxon>Mixia</taxon>
    </lineage>
</organism>
<feature type="region of interest" description="Disordered" evidence="1">
    <location>
        <begin position="54"/>
        <end position="82"/>
    </location>
</feature>
<keyword evidence="3" id="KW-1185">Reference proteome</keyword>
<reference evidence="2 3" key="2">
    <citation type="journal article" date="2012" name="Open Biol.">
        <title>Characteristics of nucleosomes and linker DNA regions on the genome of the basidiomycete Mixia osmundae revealed by mono- and dinucleosome mapping.</title>
        <authorList>
            <person name="Nishida H."/>
            <person name="Kondo S."/>
            <person name="Matsumoto T."/>
            <person name="Suzuki Y."/>
            <person name="Yoshikawa H."/>
            <person name="Taylor T.D."/>
            <person name="Sugiyama J."/>
        </authorList>
    </citation>
    <scope>NUCLEOTIDE SEQUENCE [LARGE SCALE GENOMIC DNA]</scope>
    <source>
        <strain evidence="3">CBS 9802 / IAM 14324 / JCM 22182 / KY 12970</strain>
    </source>
</reference>
<evidence type="ECO:0000256" key="1">
    <source>
        <dbReference type="SAM" id="MobiDB-lite"/>
    </source>
</evidence>
<evidence type="ECO:0000313" key="2">
    <source>
        <dbReference type="EMBL" id="GAA93454.1"/>
    </source>
</evidence>
<sequence length="376" mass="41327">MDDKRAFVLQWLAACHDGIAADTDAEQALADIRAQVREERVQRGRATAALLHDTAPLQPRQRNDARRTAHTEALGTQQRRSLERNMRRLAHYQPRYVANSRITVNRSVGLFKKGIASKRLSNAKLRRSASFAFDEDAFHASQVDDASSRTRCLAAGAAQKRQITKVSPRSAMGQRKQLKGLLMAHSAPSTAELSRIDTTSQHSACSLEMRRQATLPRKSVEQSDQVLPAPLFAHASDHSSIPVIPEDALTSAPGNSDHLRYLTSPTPPDHGPLAKFGCANDLPSAKPLLQFAATAAPSTSSLGSDSTISTLDQMLRVCRDDIPFYTCVDRTFLSHPSDLEDDRAPDVNIDIPITSSPSSSYESASLWPRFWQPNTL</sequence>
<feature type="compositionally biased region" description="Basic and acidic residues" evidence="1">
    <location>
        <begin position="61"/>
        <end position="70"/>
    </location>
</feature>
<gene>
    <name evidence="2" type="primary">Mo00096</name>
    <name evidence="2" type="ORF">E5Q_00096</name>
</gene>
<comment type="caution">
    <text evidence="2">The sequence shown here is derived from an EMBL/GenBank/DDBJ whole genome shotgun (WGS) entry which is preliminary data.</text>
</comment>
<dbReference type="AlphaFoldDB" id="G7DS94"/>